<gene>
    <name evidence="1" type="ORF">UY48_C0022G0014</name>
</gene>
<dbReference type="AlphaFoldDB" id="A0A0G1VXT2"/>
<evidence type="ECO:0000313" key="2">
    <source>
        <dbReference type="Proteomes" id="UP000034588"/>
    </source>
</evidence>
<reference evidence="1 2" key="1">
    <citation type="journal article" date="2015" name="Nature">
        <title>rRNA introns, odd ribosomes, and small enigmatic genomes across a large radiation of phyla.</title>
        <authorList>
            <person name="Brown C.T."/>
            <person name="Hug L.A."/>
            <person name="Thomas B.C."/>
            <person name="Sharon I."/>
            <person name="Castelle C.J."/>
            <person name="Singh A."/>
            <person name="Wilkins M.J."/>
            <person name="Williams K.H."/>
            <person name="Banfield J.F."/>
        </authorList>
    </citation>
    <scope>NUCLEOTIDE SEQUENCE [LARGE SCALE GENOMIC DNA]</scope>
</reference>
<sequence>MSDRDFWILIRSALLLILDAIERRWEIEPRTAILRSEMKYATIKPTTE</sequence>
<dbReference type="Proteomes" id="UP000034588">
    <property type="component" value="Unassembled WGS sequence"/>
</dbReference>
<evidence type="ECO:0000313" key="1">
    <source>
        <dbReference type="EMBL" id="KKW11266.1"/>
    </source>
</evidence>
<comment type="caution">
    <text evidence="1">The sequence shown here is derived from an EMBL/GenBank/DDBJ whole genome shotgun (WGS) entry which is preliminary data.</text>
</comment>
<organism evidence="1 2">
    <name type="scientific">Candidatus Gottesmanbacteria bacterium GW2011_GWB1_49_7</name>
    <dbReference type="NCBI Taxonomy" id="1618448"/>
    <lineage>
        <taxon>Bacteria</taxon>
        <taxon>Candidatus Gottesmaniibacteriota</taxon>
    </lineage>
</organism>
<proteinExistence type="predicted"/>
<accession>A0A0G1VXT2</accession>
<name>A0A0G1VXT2_9BACT</name>
<dbReference type="EMBL" id="LCQD01000022">
    <property type="protein sequence ID" value="KKW11266.1"/>
    <property type="molecule type" value="Genomic_DNA"/>
</dbReference>
<protein>
    <submittedName>
        <fullName evidence="1">Uncharacterized protein</fullName>
    </submittedName>
</protein>